<evidence type="ECO:0000313" key="1">
    <source>
        <dbReference type="EMBL" id="AUB43395.1"/>
    </source>
</evidence>
<dbReference type="EMBL" id="CP024790">
    <property type="protein sequence ID" value="AUB43395.1"/>
    <property type="molecule type" value="Genomic_DNA"/>
</dbReference>
<evidence type="ECO:0000313" key="2">
    <source>
        <dbReference type="Proteomes" id="UP000232003"/>
    </source>
</evidence>
<gene>
    <name evidence="1" type="ORF">COO91_09570</name>
</gene>
<protein>
    <submittedName>
        <fullName evidence="1">Uncharacterized protein</fullName>
    </submittedName>
</protein>
<reference evidence="1 2" key="1">
    <citation type="submission" date="2017-11" db="EMBL/GenBank/DDBJ databases">
        <title>Complete genome of a free-living desiccation-tolerant cyanobacterium and its photosynthetic adaptation to extreme terrestrial habitat.</title>
        <authorList>
            <person name="Shang J."/>
        </authorList>
    </citation>
    <scope>NUCLEOTIDE SEQUENCE [LARGE SCALE GENOMIC DNA]</scope>
    <source>
        <strain evidence="1 2">CCNUN1</strain>
        <plasmid evidence="2">pnfsy05</plasmid>
    </source>
</reference>
<organism evidence="1 2">
    <name type="scientific">Nostoc flagelliforme CCNUN1</name>
    <dbReference type="NCBI Taxonomy" id="2038116"/>
    <lineage>
        <taxon>Bacteria</taxon>
        <taxon>Bacillati</taxon>
        <taxon>Cyanobacteriota</taxon>
        <taxon>Cyanophyceae</taxon>
        <taxon>Nostocales</taxon>
        <taxon>Nostocaceae</taxon>
        <taxon>Nostoc</taxon>
    </lineage>
</organism>
<geneLocation type="plasmid" evidence="2">
    <name>pnfsy05</name>
</geneLocation>
<keyword evidence="1" id="KW-0614">Plasmid</keyword>
<dbReference type="KEGG" id="nfl:COO91_09570"/>
<accession>A0A2K8T8I8</accession>
<keyword evidence="2" id="KW-1185">Reference proteome</keyword>
<dbReference type="Proteomes" id="UP000232003">
    <property type="component" value="Plasmid pNFSY05"/>
</dbReference>
<dbReference type="AlphaFoldDB" id="A0A2K8T8I8"/>
<proteinExistence type="predicted"/>
<name>A0A2K8T8I8_9NOSO</name>
<sequence length="40" mass="4835">MYSSRKWHFSQIKNSLNKTNKYTYFQAADFLIFGNFIAPR</sequence>